<evidence type="ECO:0000313" key="1">
    <source>
        <dbReference type="EMBL" id="NNU34121.1"/>
    </source>
</evidence>
<sequence>MSASYAGLPGINTIGQGKQPQVSVDSKGIVRVVYGSADKIFCATSLDHGQTFSKPALIAQVADMHWA</sequence>
<name>A0ABX1W1M0_9SPHI</name>
<evidence type="ECO:0008006" key="3">
    <source>
        <dbReference type="Google" id="ProtNLM"/>
    </source>
</evidence>
<protein>
    <recommendedName>
        <fullName evidence="3">Exo-alpha-sialidase</fullName>
    </recommendedName>
</protein>
<dbReference type="EMBL" id="JABFCR010000032">
    <property type="protein sequence ID" value="NNU34121.1"/>
    <property type="molecule type" value="Genomic_DNA"/>
</dbReference>
<reference evidence="1 2" key="1">
    <citation type="submission" date="2020-05" db="EMBL/GenBank/DDBJ databases">
        <authorList>
            <person name="Khan S.A."/>
            <person name="Jeon C.O."/>
            <person name="Chun B.H."/>
        </authorList>
    </citation>
    <scope>NUCLEOTIDE SEQUENCE [LARGE SCALE GENOMIC DNA]</scope>
    <source>
        <strain evidence="1 2">S1162</strain>
    </source>
</reference>
<accession>A0ABX1W1M0</accession>
<organism evidence="1 2">
    <name type="scientific">Mucilaginibacter humi</name>
    <dbReference type="NCBI Taxonomy" id="2732510"/>
    <lineage>
        <taxon>Bacteria</taxon>
        <taxon>Pseudomonadati</taxon>
        <taxon>Bacteroidota</taxon>
        <taxon>Sphingobacteriia</taxon>
        <taxon>Sphingobacteriales</taxon>
        <taxon>Sphingobacteriaceae</taxon>
        <taxon>Mucilaginibacter</taxon>
    </lineage>
</organism>
<proteinExistence type="predicted"/>
<evidence type="ECO:0000313" key="2">
    <source>
        <dbReference type="Proteomes" id="UP000566071"/>
    </source>
</evidence>
<gene>
    <name evidence="1" type="ORF">HK413_08145</name>
</gene>
<comment type="caution">
    <text evidence="1">The sequence shown here is derived from an EMBL/GenBank/DDBJ whole genome shotgun (WGS) entry which is preliminary data.</text>
</comment>
<keyword evidence="2" id="KW-1185">Reference proteome</keyword>
<dbReference type="Proteomes" id="UP000566071">
    <property type="component" value="Unassembled WGS sequence"/>
</dbReference>